<protein>
    <submittedName>
        <fullName evidence="2">Uncharacterized protein</fullName>
    </submittedName>
</protein>
<evidence type="ECO:0000313" key="2">
    <source>
        <dbReference type="EMBL" id="JAE15907.1"/>
    </source>
</evidence>
<proteinExistence type="predicted"/>
<keyword evidence="1" id="KW-1133">Transmembrane helix</keyword>
<feature type="transmembrane region" description="Helical" evidence="1">
    <location>
        <begin position="19"/>
        <end position="40"/>
    </location>
</feature>
<accession>A0A0A9FUG6</accession>
<evidence type="ECO:0000256" key="1">
    <source>
        <dbReference type="SAM" id="Phobius"/>
    </source>
</evidence>
<sequence>MAWFVQTRLFNFCNLLQRMWQFCFLLSLVFHCTLKLIGYLSKKTSLERG</sequence>
<dbReference type="AlphaFoldDB" id="A0A0A9FUG6"/>
<keyword evidence="1" id="KW-0472">Membrane</keyword>
<name>A0A0A9FUG6_ARUDO</name>
<keyword evidence="1" id="KW-0812">Transmembrane</keyword>
<reference evidence="2" key="2">
    <citation type="journal article" date="2015" name="Data Brief">
        <title>Shoot transcriptome of the giant reed, Arundo donax.</title>
        <authorList>
            <person name="Barrero R.A."/>
            <person name="Guerrero F.D."/>
            <person name="Moolhuijzen P."/>
            <person name="Goolsby J.A."/>
            <person name="Tidwell J."/>
            <person name="Bellgard S.E."/>
            <person name="Bellgard M.I."/>
        </authorList>
    </citation>
    <scope>NUCLEOTIDE SEQUENCE</scope>
    <source>
        <tissue evidence="2">Shoot tissue taken approximately 20 cm above the soil surface</tissue>
    </source>
</reference>
<dbReference type="EMBL" id="GBRH01181989">
    <property type="protein sequence ID" value="JAE15907.1"/>
    <property type="molecule type" value="Transcribed_RNA"/>
</dbReference>
<reference evidence="2" key="1">
    <citation type="submission" date="2014-09" db="EMBL/GenBank/DDBJ databases">
        <authorList>
            <person name="Magalhaes I.L.F."/>
            <person name="Oliveira U."/>
            <person name="Santos F.R."/>
            <person name="Vidigal T.H.D.A."/>
            <person name="Brescovit A.D."/>
            <person name="Santos A.J."/>
        </authorList>
    </citation>
    <scope>NUCLEOTIDE SEQUENCE</scope>
    <source>
        <tissue evidence="2">Shoot tissue taken approximately 20 cm above the soil surface</tissue>
    </source>
</reference>
<organism evidence="2">
    <name type="scientific">Arundo donax</name>
    <name type="common">Giant reed</name>
    <name type="synonym">Donax arundinaceus</name>
    <dbReference type="NCBI Taxonomy" id="35708"/>
    <lineage>
        <taxon>Eukaryota</taxon>
        <taxon>Viridiplantae</taxon>
        <taxon>Streptophyta</taxon>
        <taxon>Embryophyta</taxon>
        <taxon>Tracheophyta</taxon>
        <taxon>Spermatophyta</taxon>
        <taxon>Magnoliopsida</taxon>
        <taxon>Liliopsida</taxon>
        <taxon>Poales</taxon>
        <taxon>Poaceae</taxon>
        <taxon>PACMAD clade</taxon>
        <taxon>Arundinoideae</taxon>
        <taxon>Arundineae</taxon>
        <taxon>Arundo</taxon>
    </lineage>
</organism>